<sequence length="152" mass="16869">MTWLPLCRACIFERVKVDTSANGLERRNAMALMQSIAGYIQHFSLNIDLPFDEHEDVNEAGDNTYCLAHIVPALNYSQEKLVAVESFALISGYGDQCILCDAAVAGYIRPGHGPRYPIALHLVATFTNITELKIRLDSEDLATFIAFICSFP</sequence>
<comment type="caution">
    <text evidence="1">The sequence shown here is derived from an EMBL/GenBank/DDBJ whole genome shotgun (WGS) entry which is preliminary data.</text>
</comment>
<protein>
    <submittedName>
        <fullName evidence="1">Uncharacterized protein</fullName>
    </submittedName>
</protein>
<evidence type="ECO:0000313" key="2">
    <source>
        <dbReference type="Proteomes" id="UP001437256"/>
    </source>
</evidence>
<dbReference type="Proteomes" id="UP001437256">
    <property type="component" value="Unassembled WGS sequence"/>
</dbReference>
<proteinExistence type="predicted"/>
<accession>A0ABR2ZQA6</accession>
<dbReference type="EMBL" id="JBBXMP010000072">
    <property type="protein sequence ID" value="KAL0063857.1"/>
    <property type="molecule type" value="Genomic_DNA"/>
</dbReference>
<keyword evidence="2" id="KW-1185">Reference proteome</keyword>
<gene>
    <name evidence="1" type="ORF">AAF712_009209</name>
</gene>
<organism evidence="1 2">
    <name type="scientific">Marasmius tenuissimus</name>
    <dbReference type="NCBI Taxonomy" id="585030"/>
    <lineage>
        <taxon>Eukaryota</taxon>
        <taxon>Fungi</taxon>
        <taxon>Dikarya</taxon>
        <taxon>Basidiomycota</taxon>
        <taxon>Agaricomycotina</taxon>
        <taxon>Agaricomycetes</taxon>
        <taxon>Agaricomycetidae</taxon>
        <taxon>Agaricales</taxon>
        <taxon>Marasmiineae</taxon>
        <taxon>Marasmiaceae</taxon>
        <taxon>Marasmius</taxon>
    </lineage>
</organism>
<evidence type="ECO:0000313" key="1">
    <source>
        <dbReference type="EMBL" id="KAL0063857.1"/>
    </source>
</evidence>
<reference evidence="1 2" key="1">
    <citation type="submission" date="2024-05" db="EMBL/GenBank/DDBJ databases">
        <title>A draft genome resource for the thread blight pathogen Marasmius tenuissimus strain MS-2.</title>
        <authorList>
            <person name="Yulfo-Soto G.E."/>
            <person name="Baruah I.K."/>
            <person name="Amoako-Attah I."/>
            <person name="Bukari Y."/>
            <person name="Meinhardt L.W."/>
            <person name="Bailey B.A."/>
            <person name="Cohen S.P."/>
        </authorList>
    </citation>
    <scope>NUCLEOTIDE SEQUENCE [LARGE SCALE GENOMIC DNA]</scope>
    <source>
        <strain evidence="1 2">MS-2</strain>
    </source>
</reference>
<name>A0ABR2ZQA6_9AGAR</name>